<dbReference type="Gene3D" id="3.40.930.10">
    <property type="entry name" value="Mannitol-specific EII, Chain A"/>
    <property type="match status" value="1"/>
</dbReference>
<evidence type="ECO:0000259" key="1">
    <source>
        <dbReference type="PROSITE" id="PS51094"/>
    </source>
</evidence>
<name>A0A840Z2B3_9SPHN</name>
<dbReference type="GO" id="GO:0030295">
    <property type="term" value="F:protein kinase activator activity"/>
    <property type="evidence" value="ECO:0007669"/>
    <property type="project" value="TreeGrafter"/>
</dbReference>
<comment type="caution">
    <text evidence="2">The sequence shown here is derived from an EMBL/GenBank/DDBJ whole genome shotgun (WGS) entry which is preliminary data.</text>
</comment>
<accession>A0A840Z2B3</accession>
<dbReference type="PANTHER" id="PTHR47738:SF1">
    <property type="entry name" value="NITROGEN REGULATORY PROTEIN"/>
    <property type="match status" value="1"/>
</dbReference>
<dbReference type="EMBL" id="JACIJI010000006">
    <property type="protein sequence ID" value="MBB5719812.1"/>
    <property type="molecule type" value="Genomic_DNA"/>
</dbReference>
<dbReference type="SUPFAM" id="SSF55804">
    <property type="entry name" value="Phoshotransferase/anion transport protein"/>
    <property type="match status" value="1"/>
</dbReference>
<dbReference type="CDD" id="cd00211">
    <property type="entry name" value="PTS_IIA_fru"/>
    <property type="match status" value="1"/>
</dbReference>
<feature type="domain" description="PTS EIIA type-2" evidence="1">
    <location>
        <begin position="1"/>
        <end position="125"/>
    </location>
</feature>
<dbReference type="InterPro" id="IPR002178">
    <property type="entry name" value="PTS_EIIA_type-2_dom"/>
</dbReference>
<proteinExistence type="predicted"/>
<gene>
    <name evidence="2" type="ORF">FHR23_002768</name>
</gene>
<keyword evidence="3" id="KW-1185">Reference proteome</keyword>
<dbReference type="Proteomes" id="UP000554342">
    <property type="component" value="Unassembled WGS sequence"/>
</dbReference>
<dbReference type="Pfam" id="PF00359">
    <property type="entry name" value="PTS_EIIA_2"/>
    <property type="match status" value="1"/>
</dbReference>
<organism evidence="2 3">
    <name type="scientific">Stakelama sediminis</name>
    <dbReference type="NCBI Taxonomy" id="463200"/>
    <lineage>
        <taxon>Bacteria</taxon>
        <taxon>Pseudomonadati</taxon>
        <taxon>Pseudomonadota</taxon>
        <taxon>Alphaproteobacteria</taxon>
        <taxon>Sphingomonadales</taxon>
        <taxon>Sphingomonadaceae</taxon>
        <taxon>Stakelama</taxon>
    </lineage>
</organism>
<dbReference type="PANTHER" id="PTHR47738">
    <property type="entry name" value="PTS SYSTEM FRUCTOSE-LIKE EIIA COMPONENT-RELATED"/>
    <property type="match status" value="1"/>
</dbReference>
<dbReference type="AlphaFoldDB" id="A0A840Z2B3"/>
<evidence type="ECO:0000313" key="3">
    <source>
        <dbReference type="Proteomes" id="UP000554342"/>
    </source>
</evidence>
<reference evidence="2 3" key="1">
    <citation type="submission" date="2020-08" db="EMBL/GenBank/DDBJ databases">
        <title>Genomic Encyclopedia of Type Strains, Phase IV (KMG-IV): sequencing the most valuable type-strain genomes for metagenomic binning, comparative biology and taxonomic classification.</title>
        <authorList>
            <person name="Goeker M."/>
        </authorList>
    </citation>
    <scope>NUCLEOTIDE SEQUENCE [LARGE SCALE GENOMIC DNA]</scope>
    <source>
        <strain evidence="2 3">DSM 27203</strain>
    </source>
</reference>
<sequence length="131" mass="14195">MFTRLGQLADECWSLDAKKVSDLLHEREKLVTTGSGNGIAIPHARYTGLPHLVGAVLVLEKPIDFDAIDDMPVDLIFMLLTPPDAGSVHLKMLARVARALRDQDYADKLRGAGSDDALFAILTGLEARDAA</sequence>
<dbReference type="InterPro" id="IPR016152">
    <property type="entry name" value="PTrfase/Anion_transptr"/>
</dbReference>
<dbReference type="InterPro" id="IPR051541">
    <property type="entry name" value="PTS_SugarTrans_NitroReg"/>
</dbReference>
<dbReference type="PROSITE" id="PS51094">
    <property type="entry name" value="PTS_EIIA_TYPE_2"/>
    <property type="match status" value="1"/>
</dbReference>
<evidence type="ECO:0000313" key="2">
    <source>
        <dbReference type="EMBL" id="MBB5719812.1"/>
    </source>
</evidence>
<protein>
    <submittedName>
        <fullName evidence="2">PTS system nitrogen regulatory IIA component</fullName>
    </submittedName>
</protein>